<dbReference type="EMBL" id="OW659477">
    <property type="protein sequence ID" value="CAH2762537.1"/>
    <property type="molecule type" value="Genomic_DNA"/>
</dbReference>
<proteinExistence type="inferred from homology"/>
<dbReference type="Proteomes" id="UP001154111">
    <property type="component" value="Chromosome"/>
</dbReference>
<reference evidence="3" key="1">
    <citation type="submission" date="2022-04" db="EMBL/GenBank/DDBJ databases">
        <authorList>
            <person name="Forde T."/>
        </authorList>
    </citation>
    <scope>NUCLEOTIDE SEQUENCE</scope>
    <source>
        <strain evidence="3">A18Y016a</strain>
        <strain evidence="2">A18Y020d</strain>
    </source>
</reference>
<dbReference type="Pfam" id="PF03780">
    <property type="entry name" value="Asp23"/>
    <property type="match status" value="1"/>
</dbReference>
<dbReference type="RefSeq" id="WP_003773701.1">
    <property type="nucleotide sequence ID" value="NZ_OW659477.1"/>
</dbReference>
<dbReference type="GeneID" id="41396430"/>
<dbReference type="AlphaFoldDB" id="A0AAU9VJ82"/>
<dbReference type="Proteomes" id="UP001154095">
    <property type="component" value="Chromosome"/>
</dbReference>
<evidence type="ECO:0000313" key="4">
    <source>
        <dbReference type="Proteomes" id="UP001154095"/>
    </source>
</evidence>
<name>A0AAU9VJ82_9FIRM</name>
<accession>A0AAU9VJ82</accession>
<evidence type="ECO:0000256" key="1">
    <source>
        <dbReference type="ARBA" id="ARBA00005721"/>
    </source>
</evidence>
<evidence type="ECO:0000313" key="5">
    <source>
        <dbReference type="Proteomes" id="UP001154111"/>
    </source>
</evidence>
<evidence type="ECO:0000313" key="3">
    <source>
        <dbReference type="EMBL" id="CAH2762537.1"/>
    </source>
</evidence>
<dbReference type="EMBL" id="OW659496">
    <property type="protein sequence ID" value="CAH2762515.1"/>
    <property type="molecule type" value="Genomic_DNA"/>
</dbReference>
<organism evidence="3 5">
    <name type="scientific">Erysipelothrix amsterdamensis</name>
    <dbReference type="NCBI Taxonomy" id="2929157"/>
    <lineage>
        <taxon>Bacteria</taxon>
        <taxon>Bacillati</taxon>
        <taxon>Bacillota</taxon>
        <taxon>Erysipelotrichia</taxon>
        <taxon>Erysipelotrichales</taxon>
        <taxon>Erysipelotrichaceae</taxon>
        <taxon>Erysipelothrix</taxon>
    </lineage>
</organism>
<dbReference type="PANTHER" id="PTHR34297">
    <property type="entry name" value="HYPOTHETICAL CYTOSOLIC PROTEIN-RELATED"/>
    <property type="match status" value="1"/>
</dbReference>
<comment type="similarity">
    <text evidence="1">Belongs to the asp23 family.</text>
</comment>
<protein>
    <submittedName>
        <fullName evidence="3">Asp23/Gls24 family envelope stress response protein</fullName>
    </submittedName>
</protein>
<dbReference type="InterPro" id="IPR005531">
    <property type="entry name" value="Asp23"/>
</dbReference>
<evidence type="ECO:0000313" key="2">
    <source>
        <dbReference type="EMBL" id="CAH2762515.1"/>
    </source>
</evidence>
<gene>
    <name evidence="3" type="ORF">ERYAMS2_01254</name>
    <name evidence="2" type="ORF">ERYAMS_00960</name>
</gene>
<keyword evidence="4" id="KW-1185">Reference proteome</keyword>
<sequence length="109" mass="12253">MSNEYVLIQNEKTGLGQIAISNNVINHIVQITVNENDAIFFEDGSGKKSLIVSNENGHVNVDLKVRVKYGKDVERVCRALQNDLQRNIELMVDFSNTSININVVGFKFN</sequence>